<keyword evidence="6" id="KW-0862">Zinc</keyword>
<keyword evidence="12" id="KW-1185">Reference proteome</keyword>
<evidence type="ECO:0000256" key="1">
    <source>
        <dbReference type="ARBA" id="ARBA00000553"/>
    </source>
</evidence>
<evidence type="ECO:0000256" key="6">
    <source>
        <dbReference type="ARBA" id="ARBA00022833"/>
    </source>
</evidence>
<keyword evidence="5" id="KW-0378">Hydrolase</keyword>
<dbReference type="RefSeq" id="WP_053410200.1">
    <property type="nucleotide sequence ID" value="NZ_DAIPHI010000094.1"/>
</dbReference>
<comment type="catalytic activity">
    <reaction evidence="9">
        <text>S-methyl-5'-thioadenosine + phosphate = 5-(methylsulfanyl)-alpha-D-ribose 1-phosphate + adenine</text>
        <dbReference type="Rhea" id="RHEA:11852"/>
        <dbReference type="ChEBI" id="CHEBI:16708"/>
        <dbReference type="ChEBI" id="CHEBI:17509"/>
        <dbReference type="ChEBI" id="CHEBI:43474"/>
        <dbReference type="ChEBI" id="CHEBI:58533"/>
        <dbReference type="EC" id="2.4.2.28"/>
    </reaction>
    <physiologicalReaction direction="left-to-right" evidence="9">
        <dbReference type="Rhea" id="RHEA:11853"/>
    </physiologicalReaction>
</comment>
<organism evidence="11 12">
    <name type="scientific">Vibrio hepatarius</name>
    <dbReference type="NCBI Taxonomy" id="171383"/>
    <lineage>
        <taxon>Bacteria</taxon>
        <taxon>Pseudomonadati</taxon>
        <taxon>Pseudomonadota</taxon>
        <taxon>Gammaproteobacteria</taxon>
        <taxon>Vibrionales</taxon>
        <taxon>Vibrionaceae</taxon>
        <taxon>Vibrio</taxon>
        <taxon>Vibrio oreintalis group</taxon>
    </lineage>
</organism>
<gene>
    <name evidence="11" type="ORF">AKJ31_16535</name>
</gene>
<dbReference type="NCBIfam" id="TIGR00726">
    <property type="entry name" value="peptidoglycan editing factor PgeF"/>
    <property type="match status" value="1"/>
</dbReference>
<protein>
    <recommendedName>
        <fullName evidence="10">Purine nucleoside phosphorylase</fullName>
    </recommendedName>
</protein>
<comment type="catalytic activity">
    <reaction evidence="8">
        <text>adenosine + phosphate = alpha-D-ribose 1-phosphate + adenine</text>
        <dbReference type="Rhea" id="RHEA:27642"/>
        <dbReference type="ChEBI" id="CHEBI:16335"/>
        <dbReference type="ChEBI" id="CHEBI:16708"/>
        <dbReference type="ChEBI" id="CHEBI:43474"/>
        <dbReference type="ChEBI" id="CHEBI:57720"/>
        <dbReference type="EC" id="2.4.2.1"/>
    </reaction>
    <physiologicalReaction direction="left-to-right" evidence="8">
        <dbReference type="Rhea" id="RHEA:27643"/>
    </physiologicalReaction>
</comment>
<dbReference type="Proteomes" id="UP000037530">
    <property type="component" value="Unassembled WGS sequence"/>
</dbReference>
<dbReference type="PANTHER" id="PTHR30616">
    <property type="entry name" value="UNCHARACTERIZED PROTEIN YFIH"/>
    <property type="match status" value="1"/>
</dbReference>
<evidence type="ECO:0000256" key="2">
    <source>
        <dbReference type="ARBA" id="ARBA00007353"/>
    </source>
</evidence>
<dbReference type="PATRIC" id="fig|171383.3.peg.3379"/>
<accession>A0A0M0HX92</accession>
<evidence type="ECO:0000256" key="4">
    <source>
        <dbReference type="ARBA" id="ARBA00022723"/>
    </source>
</evidence>
<comment type="caution">
    <text evidence="11">The sequence shown here is derived from an EMBL/GenBank/DDBJ whole genome shotgun (WGS) entry which is preliminary data.</text>
</comment>
<dbReference type="OrthoDB" id="4279at2"/>
<dbReference type="InterPro" id="IPR011324">
    <property type="entry name" value="Cytotoxic_necrot_fac-like_cat"/>
</dbReference>
<dbReference type="GO" id="GO:0016787">
    <property type="term" value="F:hydrolase activity"/>
    <property type="evidence" value="ECO:0007669"/>
    <property type="project" value="UniProtKB-KW"/>
</dbReference>
<sequence length="242" mass="26450">MEMIVPNWPAPSNIKAFASTRIGGFSHAPYQGLNLGSHVGDDAAVVASNRQWLFEHANMPSRPIWLNQTHSTLVLEVSSPTDEVLDADGLFTQSANVVCSAMTADCLPVLLTNTTGTQVAAVHAGWRGLAGGIVEQALQKFDGEVLAWIGPAIGQSAFEVGKDVLDAFCTFDSQAEKAFTPKNIEGKWHADMNMLVTQRLNKAGVMAVYYSDLCTYNDAERFYSYRRDGKTGRQASFIWIEQ</sequence>
<dbReference type="AlphaFoldDB" id="A0A0M0HX92"/>
<evidence type="ECO:0000313" key="12">
    <source>
        <dbReference type="Proteomes" id="UP000037530"/>
    </source>
</evidence>
<proteinExistence type="inferred from homology"/>
<evidence type="ECO:0000256" key="10">
    <source>
        <dbReference type="RuleBase" id="RU361274"/>
    </source>
</evidence>
<dbReference type="PANTHER" id="PTHR30616:SF2">
    <property type="entry name" value="PURINE NUCLEOSIDE PHOSPHORYLASE LACC1"/>
    <property type="match status" value="1"/>
</dbReference>
<dbReference type="InterPro" id="IPR003730">
    <property type="entry name" value="Cu_polyphenol_OxRdtase"/>
</dbReference>
<comment type="catalytic activity">
    <reaction evidence="7">
        <text>adenosine + H2O + H(+) = inosine + NH4(+)</text>
        <dbReference type="Rhea" id="RHEA:24408"/>
        <dbReference type="ChEBI" id="CHEBI:15377"/>
        <dbReference type="ChEBI" id="CHEBI:15378"/>
        <dbReference type="ChEBI" id="CHEBI:16335"/>
        <dbReference type="ChEBI" id="CHEBI:17596"/>
        <dbReference type="ChEBI" id="CHEBI:28938"/>
        <dbReference type="EC" id="3.5.4.4"/>
    </reaction>
    <physiologicalReaction direction="left-to-right" evidence="7">
        <dbReference type="Rhea" id="RHEA:24409"/>
    </physiologicalReaction>
</comment>
<evidence type="ECO:0000256" key="5">
    <source>
        <dbReference type="ARBA" id="ARBA00022801"/>
    </source>
</evidence>
<dbReference type="GO" id="GO:0005507">
    <property type="term" value="F:copper ion binding"/>
    <property type="evidence" value="ECO:0007669"/>
    <property type="project" value="TreeGrafter"/>
</dbReference>
<evidence type="ECO:0000256" key="8">
    <source>
        <dbReference type="ARBA" id="ARBA00048968"/>
    </source>
</evidence>
<evidence type="ECO:0000256" key="9">
    <source>
        <dbReference type="ARBA" id="ARBA00049893"/>
    </source>
</evidence>
<dbReference type="GO" id="GO:0017061">
    <property type="term" value="F:S-methyl-5-thioadenosine phosphorylase activity"/>
    <property type="evidence" value="ECO:0007669"/>
    <property type="project" value="UniProtKB-EC"/>
</dbReference>
<name>A0A0M0HX92_9VIBR</name>
<comment type="similarity">
    <text evidence="2 10">Belongs to the purine nucleoside phosphorylase YfiH/LACC1 family.</text>
</comment>
<dbReference type="EMBL" id="LHPI01000018">
    <property type="protein sequence ID" value="KOO06457.1"/>
    <property type="molecule type" value="Genomic_DNA"/>
</dbReference>
<keyword evidence="4" id="KW-0479">Metal-binding</keyword>
<dbReference type="CDD" id="cd16833">
    <property type="entry name" value="YfiH"/>
    <property type="match status" value="1"/>
</dbReference>
<evidence type="ECO:0000256" key="3">
    <source>
        <dbReference type="ARBA" id="ARBA00022679"/>
    </source>
</evidence>
<reference evidence="12" key="1">
    <citation type="submission" date="2015-08" db="EMBL/GenBank/DDBJ databases">
        <title>Vibrio galatheae sp. nov., a novel member of the Vibrionaceae family isolated from the Solomon Islands.</title>
        <authorList>
            <person name="Giubergia S."/>
            <person name="Machado H."/>
            <person name="Mateiu R.V."/>
            <person name="Gram L."/>
        </authorList>
    </citation>
    <scope>NUCLEOTIDE SEQUENCE [LARGE SCALE GENOMIC DNA]</scope>
    <source>
        <strain evidence="12">DSM 19134</strain>
    </source>
</reference>
<keyword evidence="3" id="KW-0808">Transferase</keyword>
<dbReference type="Pfam" id="PF02578">
    <property type="entry name" value="Cu-oxidase_4"/>
    <property type="match status" value="1"/>
</dbReference>
<comment type="catalytic activity">
    <reaction evidence="1">
        <text>inosine + phosphate = alpha-D-ribose 1-phosphate + hypoxanthine</text>
        <dbReference type="Rhea" id="RHEA:27646"/>
        <dbReference type="ChEBI" id="CHEBI:17368"/>
        <dbReference type="ChEBI" id="CHEBI:17596"/>
        <dbReference type="ChEBI" id="CHEBI:43474"/>
        <dbReference type="ChEBI" id="CHEBI:57720"/>
        <dbReference type="EC" id="2.4.2.1"/>
    </reaction>
    <physiologicalReaction direction="left-to-right" evidence="1">
        <dbReference type="Rhea" id="RHEA:27647"/>
    </physiologicalReaction>
</comment>
<dbReference type="STRING" id="171383.AKJ31_16535"/>
<evidence type="ECO:0000256" key="7">
    <source>
        <dbReference type="ARBA" id="ARBA00047989"/>
    </source>
</evidence>
<dbReference type="InterPro" id="IPR038371">
    <property type="entry name" value="Cu_polyphenol_OxRdtase_sf"/>
</dbReference>
<dbReference type="SUPFAM" id="SSF64438">
    <property type="entry name" value="CNF1/YfiH-like putative cysteine hydrolases"/>
    <property type="match status" value="1"/>
</dbReference>
<evidence type="ECO:0000313" key="11">
    <source>
        <dbReference type="EMBL" id="KOO06457.1"/>
    </source>
</evidence>
<dbReference type="Gene3D" id="3.60.140.10">
    <property type="entry name" value="CNF1/YfiH-like putative cysteine hydrolases"/>
    <property type="match status" value="1"/>
</dbReference>